<gene>
    <name evidence="2" type="ORF">BDN71DRAFT_1433472</name>
</gene>
<evidence type="ECO:0000313" key="3">
    <source>
        <dbReference type="Proteomes" id="UP000807025"/>
    </source>
</evidence>
<dbReference type="EMBL" id="MU154607">
    <property type="protein sequence ID" value="KAF9492065.1"/>
    <property type="molecule type" value="Genomic_DNA"/>
</dbReference>
<dbReference type="Proteomes" id="UP000807025">
    <property type="component" value="Unassembled WGS sequence"/>
</dbReference>
<proteinExistence type="predicted"/>
<comment type="caution">
    <text evidence="2">The sequence shown here is derived from an EMBL/GenBank/DDBJ whole genome shotgun (WGS) entry which is preliminary data.</text>
</comment>
<feature type="compositionally biased region" description="Low complexity" evidence="1">
    <location>
        <begin position="249"/>
        <end position="263"/>
    </location>
</feature>
<evidence type="ECO:0000313" key="2">
    <source>
        <dbReference type="EMBL" id="KAF9492065.1"/>
    </source>
</evidence>
<organism evidence="2 3">
    <name type="scientific">Pleurotus eryngii</name>
    <name type="common">Boletus of the steppes</name>
    <dbReference type="NCBI Taxonomy" id="5323"/>
    <lineage>
        <taxon>Eukaryota</taxon>
        <taxon>Fungi</taxon>
        <taxon>Dikarya</taxon>
        <taxon>Basidiomycota</taxon>
        <taxon>Agaricomycotina</taxon>
        <taxon>Agaricomycetes</taxon>
        <taxon>Agaricomycetidae</taxon>
        <taxon>Agaricales</taxon>
        <taxon>Pleurotineae</taxon>
        <taxon>Pleurotaceae</taxon>
        <taxon>Pleurotus</taxon>
    </lineage>
</organism>
<sequence>MSSQASATIIGLAVLENPRCFDNKQPNSIVFDAQFYLAPHVPLVVQLRYYNAKQEEFDSMGQYVVCSTIAKTQPGAKLGSLEIKPDDYHVVGDIIWLICVSATKQQLRNRPWISVSGAAIIPSNDSSTFHVNAVQFTHANHNMGHPSTMPIEVMFPNTPRYLKKPIPKPNTYVSLVDHVVFMGRSLIPVETPGKSPFEGSCRKHKQGLRFSFDDDDDDKAPETPFKKAKFSNDTGLSLFNGMKPITEPSNSLSDTSSSHSQSE</sequence>
<reference evidence="2" key="1">
    <citation type="submission" date="2020-11" db="EMBL/GenBank/DDBJ databases">
        <authorList>
            <consortium name="DOE Joint Genome Institute"/>
            <person name="Ahrendt S."/>
            <person name="Riley R."/>
            <person name="Andreopoulos W."/>
            <person name="Labutti K."/>
            <person name="Pangilinan J."/>
            <person name="Ruiz-Duenas F.J."/>
            <person name="Barrasa J.M."/>
            <person name="Sanchez-Garcia M."/>
            <person name="Camarero S."/>
            <person name="Miyauchi S."/>
            <person name="Serrano A."/>
            <person name="Linde D."/>
            <person name="Babiker R."/>
            <person name="Drula E."/>
            <person name="Ayuso-Fernandez I."/>
            <person name="Pacheco R."/>
            <person name="Padilla G."/>
            <person name="Ferreira P."/>
            <person name="Barriuso J."/>
            <person name="Kellner H."/>
            <person name="Castanera R."/>
            <person name="Alfaro M."/>
            <person name="Ramirez L."/>
            <person name="Pisabarro A.G."/>
            <person name="Kuo A."/>
            <person name="Tritt A."/>
            <person name="Lipzen A."/>
            <person name="He G."/>
            <person name="Yan M."/>
            <person name="Ng V."/>
            <person name="Cullen D."/>
            <person name="Martin F."/>
            <person name="Rosso M.-N."/>
            <person name="Henrissat B."/>
            <person name="Hibbett D."/>
            <person name="Martinez A.T."/>
            <person name="Grigoriev I.V."/>
        </authorList>
    </citation>
    <scope>NUCLEOTIDE SEQUENCE</scope>
    <source>
        <strain evidence="2">ATCC 90797</strain>
    </source>
</reference>
<dbReference type="AlphaFoldDB" id="A0A9P5ZR25"/>
<name>A0A9P5ZR25_PLEER</name>
<dbReference type="OrthoDB" id="2652955at2759"/>
<protein>
    <submittedName>
        <fullName evidence="2">Uncharacterized protein</fullName>
    </submittedName>
</protein>
<keyword evidence="3" id="KW-1185">Reference proteome</keyword>
<evidence type="ECO:0000256" key="1">
    <source>
        <dbReference type="SAM" id="MobiDB-lite"/>
    </source>
</evidence>
<accession>A0A9P5ZR25</accession>
<feature type="region of interest" description="Disordered" evidence="1">
    <location>
        <begin position="208"/>
        <end position="263"/>
    </location>
</feature>